<organism evidence="1 2">
    <name type="scientific">Ignelater luminosus</name>
    <name type="common">Cucubano</name>
    <name type="synonym">Pyrophorus luminosus</name>
    <dbReference type="NCBI Taxonomy" id="2038154"/>
    <lineage>
        <taxon>Eukaryota</taxon>
        <taxon>Metazoa</taxon>
        <taxon>Ecdysozoa</taxon>
        <taxon>Arthropoda</taxon>
        <taxon>Hexapoda</taxon>
        <taxon>Insecta</taxon>
        <taxon>Pterygota</taxon>
        <taxon>Neoptera</taxon>
        <taxon>Endopterygota</taxon>
        <taxon>Coleoptera</taxon>
        <taxon>Polyphaga</taxon>
        <taxon>Elateriformia</taxon>
        <taxon>Elateroidea</taxon>
        <taxon>Elateridae</taxon>
        <taxon>Agrypninae</taxon>
        <taxon>Pyrophorini</taxon>
        <taxon>Ignelater</taxon>
    </lineage>
</organism>
<dbReference type="AlphaFoldDB" id="A0A8K0D260"/>
<dbReference type="OrthoDB" id="6738117at2759"/>
<evidence type="ECO:0000313" key="1">
    <source>
        <dbReference type="EMBL" id="KAF2898028.1"/>
    </source>
</evidence>
<protein>
    <submittedName>
        <fullName evidence="1">Uncharacterized protein</fullName>
    </submittedName>
</protein>
<comment type="caution">
    <text evidence="1">The sequence shown here is derived from an EMBL/GenBank/DDBJ whole genome shotgun (WGS) entry which is preliminary data.</text>
</comment>
<accession>A0A8K0D260</accession>
<dbReference type="Proteomes" id="UP000801492">
    <property type="component" value="Unassembled WGS sequence"/>
</dbReference>
<evidence type="ECO:0000313" key="2">
    <source>
        <dbReference type="Proteomes" id="UP000801492"/>
    </source>
</evidence>
<reference evidence="1" key="1">
    <citation type="submission" date="2019-08" db="EMBL/GenBank/DDBJ databases">
        <title>The genome of the North American firefly Photinus pyralis.</title>
        <authorList>
            <consortium name="Photinus pyralis genome working group"/>
            <person name="Fallon T.R."/>
            <person name="Sander Lower S.E."/>
            <person name="Weng J.-K."/>
        </authorList>
    </citation>
    <scope>NUCLEOTIDE SEQUENCE</scope>
    <source>
        <strain evidence="1">TRF0915ILg1</strain>
        <tissue evidence="1">Whole body</tissue>
    </source>
</reference>
<keyword evidence="2" id="KW-1185">Reference proteome</keyword>
<gene>
    <name evidence="1" type="ORF">ILUMI_08145</name>
</gene>
<name>A0A8K0D260_IGNLU</name>
<dbReference type="EMBL" id="VTPC01003786">
    <property type="protein sequence ID" value="KAF2898028.1"/>
    <property type="molecule type" value="Genomic_DNA"/>
</dbReference>
<proteinExistence type="predicted"/>
<sequence>MGCKTVICIDTSGSTSGCDKYFNKIRKILKSENNKVIITWNSEARITKSETFRSDGGTQPHTFLNVIKTFKYDYNLIVTTDGQVGNHEVRKCKAIIESCNILDRIRSFKMYFIGDTGSMNLRISSPFNKLKNKQIIINDDKPINVVDINLVEELKYEDFKDDKAIVASILTLLQTHPDKKNELRAQICKVANRIIGDLASKSSIKEFYDKNDIDGCVEFVRKYDNSEKKIFQKSMSKILEVFKKNDDYSLSHLANTNVCKKQHIKASNMDYEEGEISDQDFICDILLTKCSFPCILVKLIEDSESSNRDTFSIIPDKLSKKIAEHPFLILKHDDIIQKIVKRVEHQMIDLYAYNNLEDKLRSPFTRDTLKGVFIFHNDEADHDLIFKNNNRTISFIFGKNNKLPGNKIIWNILFLYVLIKYHPAWKEHENKLKDEILYICKNVTSLIALTPILNPTISENFEVCLWYIFNVAPKAFENTSSNVLRYVEGSEEFLGFYSYLFGHDLEKMNEKLKIWNLWKYFSRNRVNKNLKLEVLTQIQNHEVVNDSIILLSGDSNCKNEHSSECVCKKFNMEPEIVFRLYNIFKKKSNPKLYDYVDFNAVHKDEIKIPTVVIKDNFNEELLDHVSICVKTCKPTVICPVTKKHWKECSGSYNVNTESYVRLFKRFCLAKKYFPKDVNELLVFYSNRINFNNNDVIVCPLNIKTCLQIVLDKFLYIIKKYSPEQYLEICDRNCSEVKRLQIEKTCNPWDCPKQVQL</sequence>